<protein>
    <recommendedName>
        <fullName evidence="2">non-specific serine/threonine protein kinase</fullName>
        <ecNumber evidence="2">2.7.11.1</ecNumber>
    </recommendedName>
</protein>
<keyword evidence="14" id="KW-1185">Reference proteome</keyword>
<feature type="region of interest" description="Disordered" evidence="11">
    <location>
        <begin position="360"/>
        <end position="393"/>
    </location>
</feature>
<evidence type="ECO:0000313" key="14">
    <source>
        <dbReference type="Proteomes" id="UP001465755"/>
    </source>
</evidence>
<evidence type="ECO:0000256" key="8">
    <source>
        <dbReference type="ARBA" id="ARBA00047899"/>
    </source>
</evidence>
<accession>A0AAW1P737</accession>
<comment type="caution">
    <text evidence="13">The sequence shown here is derived from an EMBL/GenBank/DDBJ whole genome shotgun (WGS) entry which is preliminary data.</text>
</comment>
<proteinExistence type="inferred from homology"/>
<evidence type="ECO:0000256" key="9">
    <source>
        <dbReference type="ARBA" id="ARBA00048679"/>
    </source>
</evidence>
<keyword evidence="7 10" id="KW-0067">ATP-binding</keyword>
<dbReference type="InterPro" id="IPR011009">
    <property type="entry name" value="Kinase-like_dom_sf"/>
</dbReference>
<reference evidence="13 14" key="1">
    <citation type="journal article" date="2024" name="Nat. Commun.">
        <title>Phylogenomics reveals the evolutionary origins of lichenization in chlorophyte algae.</title>
        <authorList>
            <person name="Puginier C."/>
            <person name="Libourel C."/>
            <person name="Otte J."/>
            <person name="Skaloud P."/>
            <person name="Haon M."/>
            <person name="Grisel S."/>
            <person name="Petersen M."/>
            <person name="Berrin J.G."/>
            <person name="Delaux P.M."/>
            <person name="Dal Grande F."/>
            <person name="Keller J."/>
        </authorList>
    </citation>
    <scope>NUCLEOTIDE SEQUENCE [LARGE SCALE GENOMIC DNA]</scope>
    <source>
        <strain evidence="13 14">SAG 2036</strain>
    </source>
</reference>
<keyword evidence="4" id="KW-0808">Transferase</keyword>
<evidence type="ECO:0000256" key="7">
    <source>
        <dbReference type="ARBA" id="ARBA00022840"/>
    </source>
</evidence>
<dbReference type="PROSITE" id="PS50011">
    <property type="entry name" value="PROTEIN_KINASE_DOM"/>
    <property type="match status" value="1"/>
</dbReference>
<dbReference type="PANTHER" id="PTHR48012">
    <property type="entry name" value="STERILE20-LIKE KINASE, ISOFORM B-RELATED"/>
    <property type="match status" value="1"/>
</dbReference>
<dbReference type="PANTHER" id="PTHR48012:SF10">
    <property type="entry name" value="FI20177P1"/>
    <property type="match status" value="1"/>
</dbReference>
<evidence type="ECO:0000256" key="2">
    <source>
        <dbReference type="ARBA" id="ARBA00012513"/>
    </source>
</evidence>
<evidence type="ECO:0000256" key="1">
    <source>
        <dbReference type="ARBA" id="ARBA00008874"/>
    </source>
</evidence>
<evidence type="ECO:0000313" key="13">
    <source>
        <dbReference type="EMBL" id="KAK9805326.1"/>
    </source>
</evidence>
<feature type="binding site" evidence="10">
    <location>
        <position position="47"/>
    </location>
    <ligand>
        <name>ATP</name>
        <dbReference type="ChEBI" id="CHEBI:30616"/>
    </ligand>
</feature>
<evidence type="ECO:0000256" key="3">
    <source>
        <dbReference type="ARBA" id="ARBA00022527"/>
    </source>
</evidence>
<comment type="similarity">
    <text evidence="1">Belongs to the protein kinase superfamily. STE Ser/Thr protein kinase family. STE20 subfamily.</text>
</comment>
<evidence type="ECO:0000256" key="5">
    <source>
        <dbReference type="ARBA" id="ARBA00022741"/>
    </source>
</evidence>
<dbReference type="GO" id="GO:0004674">
    <property type="term" value="F:protein serine/threonine kinase activity"/>
    <property type="evidence" value="ECO:0007669"/>
    <property type="project" value="UniProtKB-KW"/>
</dbReference>
<dbReference type="SUPFAM" id="SSF56112">
    <property type="entry name" value="Protein kinase-like (PK-like)"/>
    <property type="match status" value="1"/>
</dbReference>
<comment type="catalytic activity">
    <reaction evidence="9">
        <text>L-seryl-[protein] + ATP = O-phospho-L-seryl-[protein] + ADP + H(+)</text>
        <dbReference type="Rhea" id="RHEA:17989"/>
        <dbReference type="Rhea" id="RHEA-COMP:9863"/>
        <dbReference type="Rhea" id="RHEA-COMP:11604"/>
        <dbReference type="ChEBI" id="CHEBI:15378"/>
        <dbReference type="ChEBI" id="CHEBI:29999"/>
        <dbReference type="ChEBI" id="CHEBI:30616"/>
        <dbReference type="ChEBI" id="CHEBI:83421"/>
        <dbReference type="ChEBI" id="CHEBI:456216"/>
        <dbReference type="EC" id="2.7.11.1"/>
    </reaction>
</comment>
<evidence type="ECO:0000256" key="11">
    <source>
        <dbReference type="SAM" id="MobiDB-lite"/>
    </source>
</evidence>
<dbReference type="GO" id="GO:0005737">
    <property type="term" value="C:cytoplasm"/>
    <property type="evidence" value="ECO:0007669"/>
    <property type="project" value="TreeGrafter"/>
</dbReference>
<dbReference type="SMART" id="SM00220">
    <property type="entry name" value="S_TKc"/>
    <property type="match status" value="1"/>
</dbReference>
<dbReference type="EMBL" id="JALJOQ010000044">
    <property type="protein sequence ID" value="KAK9805326.1"/>
    <property type="molecule type" value="Genomic_DNA"/>
</dbReference>
<evidence type="ECO:0000256" key="10">
    <source>
        <dbReference type="PROSITE-ProRule" id="PRU10141"/>
    </source>
</evidence>
<comment type="catalytic activity">
    <reaction evidence="8">
        <text>L-threonyl-[protein] + ATP = O-phospho-L-threonyl-[protein] + ADP + H(+)</text>
        <dbReference type="Rhea" id="RHEA:46608"/>
        <dbReference type="Rhea" id="RHEA-COMP:11060"/>
        <dbReference type="Rhea" id="RHEA-COMP:11605"/>
        <dbReference type="ChEBI" id="CHEBI:15378"/>
        <dbReference type="ChEBI" id="CHEBI:30013"/>
        <dbReference type="ChEBI" id="CHEBI:30616"/>
        <dbReference type="ChEBI" id="CHEBI:61977"/>
        <dbReference type="ChEBI" id="CHEBI:456216"/>
        <dbReference type="EC" id="2.7.11.1"/>
    </reaction>
</comment>
<dbReference type="PROSITE" id="PS00107">
    <property type="entry name" value="PROTEIN_KINASE_ATP"/>
    <property type="match status" value="1"/>
</dbReference>
<organism evidence="13 14">
    <name type="scientific">Symbiochloris irregularis</name>
    <dbReference type="NCBI Taxonomy" id="706552"/>
    <lineage>
        <taxon>Eukaryota</taxon>
        <taxon>Viridiplantae</taxon>
        <taxon>Chlorophyta</taxon>
        <taxon>core chlorophytes</taxon>
        <taxon>Trebouxiophyceae</taxon>
        <taxon>Trebouxiales</taxon>
        <taxon>Trebouxiaceae</taxon>
        <taxon>Symbiochloris</taxon>
    </lineage>
</organism>
<dbReference type="EC" id="2.7.11.1" evidence="2"/>
<feature type="compositionally biased region" description="Polar residues" evidence="11">
    <location>
        <begin position="362"/>
        <end position="383"/>
    </location>
</feature>
<evidence type="ECO:0000256" key="6">
    <source>
        <dbReference type="ARBA" id="ARBA00022777"/>
    </source>
</evidence>
<dbReference type="InterPro" id="IPR000719">
    <property type="entry name" value="Prot_kinase_dom"/>
</dbReference>
<name>A0AAW1P737_9CHLO</name>
<dbReference type="InterPro" id="IPR017441">
    <property type="entry name" value="Protein_kinase_ATP_BS"/>
</dbReference>
<dbReference type="InterPro" id="IPR050629">
    <property type="entry name" value="STE20/SPS1-PAK"/>
</dbReference>
<gene>
    <name evidence="13" type="ORF">WJX73_002494</name>
</gene>
<evidence type="ECO:0000259" key="12">
    <source>
        <dbReference type="PROSITE" id="PS50011"/>
    </source>
</evidence>
<dbReference type="AlphaFoldDB" id="A0AAW1P737"/>
<dbReference type="Pfam" id="PF00069">
    <property type="entry name" value="Pkinase"/>
    <property type="match status" value="1"/>
</dbReference>
<feature type="domain" description="Protein kinase" evidence="12">
    <location>
        <begin position="18"/>
        <end position="274"/>
    </location>
</feature>
<dbReference type="Gene3D" id="1.10.510.10">
    <property type="entry name" value="Transferase(Phosphotransferase) domain 1"/>
    <property type="match status" value="1"/>
</dbReference>
<keyword evidence="6" id="KW-0418">Kinase</keyword>
<keyword evidence="3" id="KW-0723">Serine/threonine-protein kinase</keyword>
<dbReference type="GO" id="GO:0005524">
    <property type="term" value="F:ATP binding"/>
    <property type="evidence" value="ECO:0007669"/>
    <property type="project" value="UniProtKB-UniRule"/>
</dbReference>
<evidence type="ECO:0000256" key="4">
    <source>
        <dbReference type="ARBA" id="ARBA00022679"/>
    </source>
</evidence>
<sequence length="561" mass="60675">MAAPDSFGTSTNSVADRYELLDLLGKGSFGDVFRGLDKETGKEVAIKVINLEDVEDDIEDIRREVAVLAHCKSSNITEYYASVLPPGSSELYIVMELMAASVFDVLKDGPLDERCIAYVLHQTLTALAYLHGESRMHRDVKAANILLSSSGEVKISDFGVSGQLSGTMGFRRKTFVGTPYWMAPEVIDSSGEGDGYSYPADVWSLGITAIEMAMGKPPMADLHPMRVLFLIPKDPPPKLEGPFSQAFKDFVAACLSKDPKVRPSLAQLLQHEFLRGVAVRPETVRKSLASLALRRHALAAQETWNPPKTQHEQESGLAGTLPRWNLGTQRFKTMPRRPNPPTIRADQIQMDPRDSAWLDGLPSSSVSGTVRATPRSSSGTVRETGTVRRSDTGTVKADASLRAAPRPPVPEAPAALPYMNGHAAHPSMGISRQASDASENEVLRGLLQPAMAASVGDNQVQAQALAASALDALGRLEGAAPGSLRSTISELLRLLSTKEDSVALTPIRAKAEGYFGPSESLADPASLGSLGQFLLSRWRESITQDQLEQRRQWGTRGAPNR</sequence>
<keyword evidence="5 10" id="KW-0547">Nucleotide-binding</keyword>
<dbReference type="Proteomes" id="UP001465755">
    <property type="component" value="Unassembled WGS sequence"/>
</dbReference>
<dbReference type="FunFam" id="1.10.510.10:FF:000421">
    <property type="entry name" value="Serine/threonine-protein kinase PAK 6"/>
    <property type="match status" value="1"/>
</dbReference>